<reference evidence="2" key="1">
    <citation type="journal article" date="2021" name="Nat. Commun.">
        <title>Genetic determinants of endophytism in the Arabidopsis root mycobiome.</title>
        <authorList>
            <person name="Mesny F."/>
            <person name="Miyauchi S."/>
            <person name="Thiergart T."/>
            <person name="Pickel B."/>
            <person name="Atanasova L."/>
            <person name="Karlsson M."/>
            <person name="Huettel B."/>
            <person name="Barry K.W."/>
            <person name="Haridas S."/>
            <person name="Chen C."/>
            <person name="Bauer D."/>
            <person name="Andreopoulos W."/>
            <person name="Pangilinan J."/>
            <person name="LaButti K."/>
            <person name="Riley R."/>
            <person name="Lipzen A."/>
            <person name="Clum A."/>
            <person name="Drula E."/>
            <person name="Henrissat B."/>
            <person name="Kohler A."/>
            <person name="Grigoriev I.V."/>
            <person name="Martin F.M."/>
            <person name="Hacquard S."/>
        </authorList>
    </citation>
    <scope>NUCLEOTIDE SEQUENCE</scope>
    <source>
        <strain evidence="2">MPI-CAGE-AT-0147</strain>
    </source>
</reference>
<sequence>MTLTFITMSLPYLVSTALTTAFVLGAAANLSTSVKAILRYQNTQRNHRGASSVSVAPPSLSTRYPSTFMAVVVTHCVIATGSALAFAVLMQERGDPWSTYLSSSIIVSSMIRECLCVGGSWSPGQCAFAPWPLACLLATTGVPFIVSTILTSQSSVLNELSAASAITFRCWMVLEWMLIASCTSRQYTKIKTVLLIETLAMIASAMALRTESATSRHLILSNVFGAQGFLVCLIPVIERLWTKSFRPAPTSDLLPRLLRTPGPRASSPGGSSQIRLRDIAVTSRDY</sequence>
<keyword evidence="1" id="KW-0812">Transmembrane</keyword>
<name>A0A9P9DBA1_9HYPO</name>
<keyword evidence="3" id="KW-1185">Reference proteome</keyword>
<evidence type="ECO:0000256" key="1">
    <source>
        <dbReference type="SAM" id="Phobius"/>
    </source>
</evidence>
<feature type="transmembrane region" description="Helical" evidence="1">
    <location>
        <begin position="216"/>
        <end position="237"/>
    </location>
</feature>
<evidence type="ECO:0000313" key="2">
    <source>
        <dbReference type="EMBL" id="KAH7115676.1"/>
    </source>
</evidence>
<protein>
    <submittedName>
        <fullName evidence="2">Uncharacterized protein</fullName>
    </submittedName>
</protein>
<organism evidence="2 3">
    <name type="scientific">Dactylonectria macrodidyma</name>
    <dbReference type="NCBI Taxonomy" id="307937"/>
    <lineage>
        <taxon>Eukaryota</taxon>
        <taxon>Fungi</taxon>
        <taxon>Dikarya</taxon>
        <taxon>Ascomycota</taxon>
        <taxon>Pezizomycotina</taxon>
        <taxon>Sordariomycetes</taxon>
        <taxon>Hypocreomycetidae</taxon>
        <taxon>Hypocreales</taxon>
        <taxon>Nectriaceae</taxon>
        <taxon>Dactylonectria</taxon>
    </lineage>
</organism>
<gene>
    <name evidence="2" type="ORF">EDB81DRAFT_862243</name>
</gene>
<feature type="transmembrane region" description="Helical" evidence="1">
    <location>
        <begin position="127"/>
        <end position="150"/>
    </location>
</feature>
<comment type="caution">
    <text evidence="2">The sequence shown here is derived from an EMBL/GenBank/DDBJ whole genome shotgun (WGS) entry which is preliminary data.</text>
</comment>
<keyword evidence="1" id="KW-0472">Membrane</keyword>
<keyword evidence="1" id="KW-1133">Transmembrane helix</keyword>
<dbReference type="OrthoDB" id="5114618at2759"/>
<accession>A0A9P9DBA1</accession>
<evidence type="ECO:0000313" key="3">
    <source>
        <dbReference type="Proteomes" id="UP000738349"/>
    </source>
</evidence>
<feature type="transmembrane region" description="Helical" evidence="1">
    <location>
        <begin position="68"/>
        <end position="91"/>
    </location>
</feature>
<dbReference type="EMBL" id="JAGMUV010000030">
    <property type="protein sequence ID" value="KAH7115676.1"/>
    <property type="molecule type" value="Genomic_DNA"/>
</dbReference>
<dbReference type="Proteomes" id="UP000738349">
    <property type="component" value="Unassembled WGS sequence"/>
</dbReference>
<feature type="transmembrane region" description="Helical" evidence="1">
    <location>
        <begin position="12"/>
        <end position="38"/>
    </location>
</feature>
<proteinExistence type="predicted"/>
<dbReference type="AlphaFoldDB" id="A0A9P9DBA1"/>